<keyword evidence="2" id="KW-1185">Reference proteome</keyword>
<evidence type="ECO:0000313" key="2">
    <source>
        <dbReference type="Proteomes" id="UP001057452"/>
    </source>
</evidence>
<protein>
    <submittedName>
        <fullName evidence="1">Uncharacterized protein</fullName>
    </submittedName>
</protein>
<reference evidence="1" key="1">
    <citation type="submission" date="2022-05" db="EMBL/GenBank/DDBJ databases">
        <title>Chromosome-level genome of Chaenocephalus aceratus.</title>
        <authorList>
            <person name="Park H."/>
        </authorList>
    </citation>
    <scope>NUCLEOTIDE SEQUENCE</scope>
    <source>
        <strain evidence="1">KU_202001</strain>
    </source>
</reference>
<feature type="non-terminal residue" evidence="1">
    <location>
        <position position="84"/>
    </location>
</feature>
<dbReference type="EMBL" id="CM043799">
    <property type="protein sequence ID" value="KAI4804520.1"/>
    <property type="molecule type" value="Genomic_DNA"/>
</dbReference>
<proteinExistence type="predicted"/>
<comment type="caution">
    <text evidence="1">The sequence shown here is derived from an EMBL/GenBank/DDBJ whole genome shotgun (WGS) entry which is preliminary data.</text>
</comment>
<evidence type="ECO:0000313" key="1">
    <source>
        <dbReference type="EMBL" id="KAI4804520.1"/>
    </source>
</evidence>
<feature type="non-terminal residue" evidence="1">
    <location>
        <position position="1"/>
    </location>
</feature>
<sequence>RCLEGLGGKKPQRSAGRVVGVYPKGSEERQARRTWKPPSSSLPCPLHALSQAEQRRAFIAEKPQRRRTLIRSPFLSPHPCLSLS</sequence>
<gene>
    <name evidence="1" type="ORF">KUCAC02_026146</name>
</gene>
<organism evidence="1 2">
    <name type="scientific">Chaenocephalus aceratus</name>
    <name type="common">Blackfin icefish</name>
    <name type="synonym">Chaenichthys aceratus</name>
    <dbReference type="NCBI Taxonomy" id="36190"/>
    <lineage>
        <taxon>Eukaryota</taxon>
        <taxon>Metazoa</taxon>
        <taxon>Chordata</taxon>
        <taxon>Craniata</taxon>
        <taxon>Vertebrata</taxon>
        <taxon>Euteleostomi</taxon>
        <taxon>Actinopterygii</taxon>
        <taxon>Neopterygii</taxon>
        <taxon>Teleostei</taxon>
        <taxon>Neoteleostei</taxon>
        <taxon>Acanthomorphata</taxon>
        <taxon>Eupercaria</taxon>
        <taxon>Perciformes</taxon>
        <taxon>Notothenioidei</taxon>
        <taxon>Channichthyidae</taxon>
        <taxon>Chaenocephalus</taxon>
    </lineage>
</organism>
<name>A0ACB9VWZ3_CHAAC</name>
<dbReference type="Proteomes" id="UP001057452">
    <property type="component" value="Chromosome 15"/>
</dbReference>
<accession>A0ACB9VWZ3</accession>